<proteinExistence type="predicted"/>
<dbReference type="InParanoid" id="A0A2R6RDQ1"/>
<dbReference type="Pfam" id="PF04755">
    <property type="entry name" value="PAP_fibrillin"/>
    <property type="match status" value="1"/>
</dbReference>
<dbReference type="STRING" id="1590841.A0A2R6RDQ1"/>
<dbReference type="Gramene" id="PSS26671">
    <property type="protein sequence ID" value="PSS26671"/>
    <property type="gene ID" value="CEY00_Acc08086"/>
</dbReference>
<feature type="domain" description="Plastid lipid-associated protein/fibrillin conserved" evidence="4">
    <location>
        <begin position="73"/>
        <end position="255"/>
    </location>
</feature>
<dbReference type="GO" id="GO:0009507">
    <property type="term" value="C:chloroplast"/>
    <property type="evidence" value="ECO:0007669"/>
    <property type="project" value="EnsemblPlants"/>
</dbReference>
<protein>
    <submittedName>
        <fullName evidence="5">Plastid-lipid-associated protein</fullName>
    </submittedName>
</protein>
<dbReference type="GO" id="GO:0010236">
    <property type="term" value="P:plastoquinone biosynthetic process"/>
    <property type="evidence" value="ECO:0007669"/>
    <property type="project" value="EnsemblPlants"/>
</dbReference>
<evidence type="ECO:0000259" key="4">
    <source>
        <dbReference type="Pfam" id="PF04755"/>
    </source>
</evidence>
<evidence type="ECO:0000313" key="5">
    <source>
        <dbReference type="EMBL" id="PSS26671.1"/>
    </source>
</evidence>
<dbReference type="FunCoup" id="A0A2R6RDQ1">
    <property type="interactions" value="1212"/>
</dbReference>
<evidence type="ECO:0000256" key="2">
    <source>
        <dbReference type="ARBA" id="ARBA00022640"/>
    </source>
</evidence>
<evidence type="ECO:0000256" key="3">
    <source>
        <dbReference type="ARBA" id="ARBA00022946"/>
    </source>
</evidence>
<keyword evidence="3" id="KW-0809">Transit peptide</keyword>
<dbReference type="InterPro" id="IPR006843">
    <property type="entry name" value="PAP/fibrillin_dom"/>
</dbReference>
<evidence type="ECO:0000313" key="6">
    <source>
        <dbReference type="Proteomes" id="UP000241394"/>
    </source>
</evidence>
<dbReference type="InterPro" id="IPR039633">
    <property type="entry name" value="PAP"/>
</dbReference>
<sequence>MATQLVHPPIPASQVAQPLPPITKMIRAISASHYPKSKSSRFGERSSGYRPIGVAEHSSGLLGSKELEKAPTQIKTDLFQALQGINRGIFGVPFAKKSEIEGLVKLLESNNPTPQPTLFLDKVAGGWRLVYSTITILGSRRTKLGLRDFITLGDFFQTIDVAEGKTVNVIMFNVRGLNLFNGQLKIEASFQIASQSRVDIKYNSSTITPNQLMNVFQKNYDLLLSIFNPEGWLEITYVDDTLRIGRDDKGNIFILERCEENQTDNLT</sequence>
<keyword evidence="6" id="KW-1185">Reference proteome</keyword>
<name>A0A2R6RDQ1_ACTCC</name>
<evidence type="ECO:0000256" key="1">
    <source>
        <dbReference type="ARBA" id="ARBA00004474"/>
    </source>
</evidence>
<comment type="subcellular location">
    <subcellularLocation>
        <location evidence="1">Plastid</location>
    </subcellularLocation>
</comment>
<dbReference type="EMBL" id="NKQK01000007">
    <property type="protein sequence ID" value="PSS26671.1"/>
    <property type="molecule type" value="Genomic_DNA"/>
</dbReference>
<gene>
    <name evidence="5" type="ORF">CEY00_Acc08086</name>
</gene>
<reference evidence="5 6" key="1">
    <citation type="submission" date="2017-07" db="EMBL/GenBank/DDBJ databases">
        <title>An improved, manually edited Actinidia chinensis var. chinensis (kiwifruit) genome highlights the challenges associated with draft genomes and gene prediction in plants.</title>
        <authorList>
            <person name="Pilkington S."/>
            <person name="Crowhurst R."/>
            <person name="Hilario E."/>
            <person name="Nardozza S."/>
            <person name="Fraser L."/>
            <person name="Peng Y."/>
            <person name="Gunaseelan K."/>
            <person name="Simpson R."/>
            <person name="Tahir J."/>
            <person name="Deroles S."/>
            <person name="Templeton K."/>
            <person name="Luo Z."/>
            <person name="Davy M."/>
            <person name="Cheng C."/>
            <person name="Mcneilage M."/>
            <person name="Scaglione D."/>
            <person name="Liu Y."/>
            <person name="Zhang Q."/>
            <person name="Datson P."/>
            <person name="De Silva N."/>
            <person name="Gardiner S."/>
            <person name="Bassett H."/>
            <person name="Chagne D."/>
            <person name="Mccallum J."/>
            <person name="Dzierzon H."/>
            <person name="Deng C."/>
            <person name="Wang Y.-Y."/>
            <person name="Barron N."/>
            <person name="Manako K."/>
            <person name="Bowen J."/>
            <person name="Foster T."/>
            <person name="Erridge Z."/>
            <person name="Tiffin H."/>
            <person name="Waite C."/>
            <person name="Davies K."/>
            <person name="Grierson E."/>
            <person name="Laing W."/>
            <person name="Kirk R."/>
            <person name="Chen X."/>
            <person name="Wood M."/>
            <person name="Montefiori M."/>
            <person name="Brummell D."/>
            <person name="Schwinn K."/>
            <person name="Catanach A."/>
            <person name="Fullerton C."/>
            <person name="Li D."/>
            <person name="Meiyalaghan S."/>
            <person name="Nieuwenhuizen N."/>
            <person name="Read N."/>
            <person name="Prakash R."/>
            <person name="Hunter D."/>
            <person name="Zhang H."/>
            <person name="Mckenzie M."/>
            <person name="Knabel M."/>
            <person name="Harris A."/>
            <person name="Allan A."/>
            <person name="Chen A."/>
            <person name="Janssen B."/>
            <person name="Plunkett B."/>
            <person name="Dwamena C."/>
            <person name="Voogd C."/>
            <person name="Leif D."/>
            <person name="Lafferty D."/>
            <person name="Souleyre E."/>
            <person name="Varkonyi-Gasic E."/>
            <person name="Gambi F."/>
            <person name="Hanley J."/>
            <person name="Yao J.-L."/>
            <person name="Cheung J."/>
            <person name="David K."/>
            <person name="Warren B."/>
            <person name="Marsh K."/>
            <person name="Snowden K."/>
            <person name="Lin-Wang K."/>
            <person name="Brian L."/>
            <person name="Martinez-Sanchez M."/>
            <person name="Wang M."/>
            <person name="Ileperuma N."/>
            <person name="Macnee N."/>
            <person name="Campin R."/>
            <person name="Mcatee P."/>
            <person name="Drummond R."/>
            <person name="Espley R."/>
            <person name="Ireland H."/>
            <person name="Wu R."/>
            <person name="Atkinson R."/>
            <person name="Karunairetnam S."/>
            <person name="Bulley S."/>
            <person name="Chunkath S."/>
            <person name="Hanley Z."/>
            <person name="Storey R."/>
            <person name="Thrimawithana A."/>
            <person name="Thomson S."/>
            <person name="David C."/>
            <person name="Testolin R."/>
        </authorList>
    </citation>
    <scope>NUCLEOTIDE SEQUENCE [LARGE SCALE GENOMIC DNA]</scope>
    <source>
        <strain evidence="6">cv. Red5</strain>
        <tissue evidence="5">Young leaf</tissue>
    </source>
</reference>
<keyword evidence="2" id="KW-0934">Plastid</keyword>
<dbReference type="PANTHER" id="PTHR31906">
    <property type="entry name" value="PLASTID-LIPID-ASSOCIATED PROTEIN 4, CHLOROPLASTIC-RELATED"/>
    <property type="match status" value="1"/>
</dbReference>
<dbReference type="OrthoDB" id="201321at2759"/>
<dbReference type="AlphaFoldDB" id="A0A2R6RDQ1"/>
<organism evidence="5 6">
    <name type="scientific">Actinidia chinensis var. chinensis</name>
    <name type="common">Chinese soft-hair kiwi</name>
    <dbReference type="NCBI Taxonomy" id="1590841"/>
    <lineage>
        <taxon>Eukaryota</taxon>
        <taxon>Viridiplantae</taxon>
        <taxon>Streptophyta</taxon>
        <taxon>Embryophyta</taxon>
        <taxon>Tracheophyta</taxon>
        <taxon>Spermatophyta</taxon>
        <taxon>Magnoliopsida</taxon>
        <taxon>eudicotyledons</taxon>
        <taxon>Gunneridae</taxon>
        <taxon>Pentapetalae</taxon>
        <taxon>asterids</taxon>
        <taxon>Ericales</taxon>
        <taxon>Actinidiaceae</taxon>
        <taxon>Actinidia</taxon>
    </lineage>
</organism>
<accession>A0A2R6RDQ1</accession>
<dbReference type="OMA" id="WLDITYV"/>
<reference evidence="6" key="2">
    <citation type="journal article" date="2018" name="BMC Genomics">
        <title>A manually annotated Actinidia chinensis var. chinensis (kiwifruit) genome highlights the challenges associated with draft genomes and gene prediction in plants.</title>
        <authorList>
            <person name="Pilkington S.M."/>
            <person name="Crowhurst R."/>
            <person name="Hilario E."/>
            <person name="Nardozza S."/>
            <person name="Fraser L."/>
            <person name="Peng Y."/>
            <person name="Gunaseelan K."/>
            <person name="Simpson R."/>
            <person name="Tahir J."/>
            <person name="Deroles S.C."/>
            <person name="Templeton K."/>
            <person name="Luo Z."/>
            <person name="Davy M."/>
            <person name="Cheng C."/>
            <person name="McNeilage M."/>
            <person name="Scaglione D."/>
            <person name="Liu Y."/>
            <person name="Zhang Q."/>
            <person name="Datson P."/>
            <person name="De Silva N."/>
            <person name="Gardiner S.E."/>
            <person name="Bassett H."/>
            <person name="Chagne D."/>
            <person name="McCallum J."/>
            <person name="Dzierzon H."/>
            <person name="Deng C."/>
            <person name="Wang Y.Y."/>
            <person name="Barron L."/>
            <person name="Manako K."/>
            <person name="Bowen J."/>
            <person name="Foster T.M."/>
            <person name="Erridge Z.A."/>
            <person name="Tiffin H."/>
            <person name="Waite C.N."/>
            <person name="Davies K.M."/>
            <person name="Grierson E.P."/>
            <person name="Laing W.A."/>
            <person name="Kirk R."/>
            <person name="Chen X."/>
            <person name="Wood M."/>
            <person name="Montefiori M."/>
            <person name="Brummell D.A."/>
            <person name="Schwinn K.E."/>
            <person name="Catanach A."/>
            <person name="Fullerton C."/>
            <person name="Li D."/>
            <person name="Meiyalaghan S."/>
            <person name="Nieuwenhuizen N."/>
            <person name="Read N."/>
            <person name="Prakash R."/>
            <person name="Hunter D."/>
            <person name="Zhang H."/>
            <person name="McKenzie M."/>
            <person name="Knabel M."/>
            <person name="Harris A."/>
            <person name="Allan A.C."/>
            <person name="Gleave A."/>
            <person name="Chen A."/>
            <person name="Janssen B.J."/>
            <person name="Plunkett B."/>
            <person name="Ampomah-Dwamena C."/>
            <person name="Voogd C."/>
            <person name="Leif D."/>
            <person name="Lafferty D."/>
            <person name="Souleyre E.J.F."/>
            <person name="Varkonyi-Gasic E."/>
            <person name="Gambi F."/>
            <person name="Hanley J."/>
            <person name="Yao J.L."/>
            <person name="Cheung J."/>
            <person name="David K.M."/>
            <person name="Warren B."/>
            <person name="Marsh K."/>
            <person name="Snowden K.C."/>
            <person name="Lin-Wang K."/>
            <person name="Brian L."/>
            <person name="Martinez-Sanchez M."/>
            <person name="Wang M."/>
            <person name="Ileperuma N."/>
            <person name="Macnee N."/>
            <person name="Campin R."/>
            <person name="McAtee P."/>
            <person name="Drummond R.S.M."/>
            <person name="Espley R.V."/>
            <person name="Ireland H.S."/>
            <person name="Wu R."/>
            <person name="Atkinson R.G."/>
            <person name="Karunairetnam S."/>
            <person name="Bulley S."/>
            <person name="Chunkath S."/>
            <person name="Hanley Z."/>
            <person name="Storey R."/>
            <person name="Thrimawithana A.H."/>
            <person name="Thomson S."/>
            <person name="David C."/>
            <person name="Testolin R."/>
            <person name="Huang H."/>
            <person name="Hellens R.P."/>
            <person name="Schaffer R.J."/>
        </authorList>
    </citation>
    <scope>NUCLEOTIDE SEQUENCE [LARGE SCALE GENOMIC DNA]</scope>
    <source>
        <strain evidence="6">cv. Red5</strain>
    </source>
</reference>
<comment type="caution">
    <text evidence="5">The sequence shown here is derived from an EMBL/GenBank/DDBJ whole genome shotgun (WGS) entry which is preliminary data.</text>
</comment>
<dbReference type="Proteomes" id="UP000241394">
    <property type="component" value="Chromosome LG7"/>
</dbReference>